<name>A0A4Y2F922_ARAVE</name>
<proteinExistence type="predicted"/>
<dbReference type="EMBL" id="BGPR01173179">
    <property type="protein sequence ID" value="GBM37975.1"/>
    <property type="molecule type" value="Genomic_DNA"/>
</dbReference>
<sequence length="165" mass="19612">MLQDEIYHQLSRHKYAQKHQGCHLYRSEQSCSTCKDVKVLIRYEKPLIRNHDKATIYHCEDSIYHDKVTIYHDKTTMYHDKVTIYHDKATIYLGEDSVYHDKATIYHDKSTIYHNKVTIHHDKVRMITDFVVSTNQTMSARFCERNLNSFLKRTALRGSAVQWAC</sequence>
<dbReference type="AlphaFoldDB" id="A0A4Y2F922"/>
<evidence type="ECO:0000313" key="2">
    <source>
        <dbReference type="EMBL" id="GBM37983.1"/>
    </source>
</evidence>
<gene>
    <name evidence="1" type="ORF">AVEN_40870_1</name>
    <name evidence="2" type="ORF">AVEN_48434_1</name>
</gene>
<protein>
    <submittedName>
        <fullName evidence="2">Uncharacterized protein</fullName>
    </submittedName>
</protein>
<keyword evidence="3" id="KW-1185">Reference proteome</keyword>
<accession>A0A4Y2F922</accession>
<reference evidence="2 3" key="1">
    <citation type="journal article" date="2019" name="Sci. Rep.">
        <title>Orb-weaving spider Araneus ventricosus genome elucidates the spidroin gene catalogue.</title>
        <authorList>
            <person name="Kono N."/>
            <person name="Nakamura H."/>
            <person name="Ohtoshi R."/>
            <person name="Moran D.A.P."/>
            <person name="Shinohara A."/>
            <person name="Yoshida Y."/>
            <person name="Fujiwara M."/>
            <person name="Mori M."/>
            <person name="Tomita M."/>
            <person name="Arakawa K."/>
        </authorList>
    </citation>
    <scope>NUCLEOTIDE SEQUENCE [LARGE SCALE GENOMIC DNA]</scope>
</reference>
<dbReference type="EMBL" id="BGPR01173180">
    <property type="protein sequence ID" value="GBM37983.1"/>
    <property type="molecule type" value="Genomic_DNA"/>
</dbReference>
<evidence type="ECO:0000313" key="3">
    <source>
        <dbReference type="Proteomes" id="UP000499080"/>
    </source>
</evidence>
<dbReference type="OrthoDB" id="8963064at2759"/>
<comment type="caution">
    <text evidence="2">The sequence shown here is derived from an EMBL/GenBank/DDBJ whole genome shotgun (WGS) entry which is preliminary data.</text>
</comment>
<evidence type="ECO:0000313" key="1">
    <source>
        <dbReference type="EMBL" id="GBM37975.1"/>
    </source>
</evidence>
<organism evidence="2 3">
    <name type="scientific">Araneus ventricosus</name>
    <name type="common">Orbweaver spider</name>
    <name type="synonym">Epeira ventricosa</name>
    <dbReference type="NCBI Taxonomy" id="182803"/>
    <lineage>
        <taxon>Eukaryota</taxon>
        <taxon>Metazoa</taxon>
        <taxon>Ecdysozoa</taxon>
        <taxon>Arthropoda</taxon>
        <taxon>Chelicerata</taxon>
        <taxon>Arachnida</taxon>
        <taxon>Araneae</taxon>
        <taxon>Araneomorphae</taxon>
        <taxon>Entelegynae</taxon>
        <taxon>Araneoidea</taxon>
        <taxon>Araneidae</taxon>
        <taxon>Araneus</taxon>
    </lineage>
</organism>
<dbReference type="Proteomes" id="UP000499080">
    <property type="component" value="Unassembled WGS sequence"/>
</dbReference>